<dbReference type="SUPFAM" id="SSF51445">
    <property type="entry name" value="(Trans)glycosidases"/>
    <property type="match status" value="1"/>
</dbReference>
<dbReference type="InterPro" id="IPR013783">
    <property type="entry name" value="Ig-like_fold"/>
</dbReference>
<keyword evidence="4" id="KW-0326">Glycosidase</keyword>
<reference evidence="4 5" key="1">
    <citation type="submission" date="2017-06" db="EMBL/GenBank/DDBJ databases">
        <authorList>
            <consortium name="Pathogen Informatics"/>
        </authorList>
    </citation>
    <scope>NUCLEOTIDE SEQUENCE [LARGE SCALE GENOMIC DNA]</scope>
    <source>
        <strain evidence="4 5">NCTC10570</strain>
    </source>
</reference>
<dbReference type="Proteomes" id="UP000215383">
    <property type="component" value="Chromosome 1"/>
</dbReference>
<organism evidence="4 5">
    <name type="scientific">Megamonas hypermegale</name>
    <dbReference type="NCBI Taxonomy" id="158847"/>
    <lineage>
        <taxon>Bacteria</taxon>
        <taxon>Bacillati</taxon>
        <taxon>Bacillota</taxon>
        <taxon>Negativicutes</taxon>
        <taxon>Selenomonadales</taxon>
        <taxon>Selenomonadaceae</taxon>
        <taxon>Megamonas</taxon>
    </lineage>
</organism>
<dbReference type="FunFam" id="2.60.40.10:FF:000495">
    <property type="entry name" value="Periplasmic beta-glucosidase"/>
    <property type="match status" value="1"/>
</dbReference>
<dbReference type="InterPro" id="IPR017853">
    <property type="entry name" value="GH"/>
</dbReference>
<dbReference type="PANTHER" id="PTHR42715:SF10">
    <property type="entry name" value="BETA-GLUCOSIDASE"/>
    <property type="match status" value="1"/>
</dbReference>
<name>A0A239TGH2_9FIRM</name>
<accession>A0A239TGH2</accession>
<gene>
    <name evidence="4" type="primary">bglX</name>
    <name evidence="4" type="ORF">SAMEA4364220_00496</name>
</gene>
<dbReference type="InterPro" id="IPR026891">
    <property type="entry name" value="Fn3-like"/>
</dbReference>
<dbReference type="SUPFAM" id="SSF52279">
    <property type="entry name" value="Beta-D-glucan exohydrolase, C-terminal domain"/>
    <property type="match status" value="1"/>
</dbReference>
<dbReference type="Pfam" id="PF00933">
    <property type="entry name" value="Glyco_hydro_3"/>
    <property type="match status" value="1"/>
</dbReference>
<proteinExistence type="inferred from homology"/>
<protein>
    <submittedName>
        <fullName evidence="4">Periplasmic beta-glucosidase</fullName>
        <ecNumber evidence="4">3.2.1.21</ecNumber>
    </submittedName>
</protein>
<dbReference type="SMART" id="SM01217">
    <property type="entry name" value="Fn3_like"/>
    <property type="match status" value="1"/>
</dbReference>
<dbReference type="eggNOG" id="COG1472">
    <property type="taxonomic scope" value="Bacteria"/>
</dbReference>
<dbReference type="PANTHER" id="PTHR42715">
    <property type="entry name" value="BETA-GLUCOSIDASE"/>
    <property type="match status" value="1"/>
</dbReference>
<dbReference type="Gene3D" id="3.40.50.1700">
    <property type="entry name" value="Glycoside hydrolase family 3 C-terminal domain"/>
    <property type="match status" value="1"/>
</dbReference>
<dbReference type="Pfam" id="PF14310">
    <property type="entry name" value="Fn3-like"/>
    <property type="match status" value="1"/>
</dbReference>
<dbReference type="PRINTS" id="PR00133">
    <property type="entry name" value="GLHYDRLASE3"/>
</dbReference>
<dbReference type="EMBL" id="LT906446">
    <property type="protein sequence ID" value="SNU95883.1"/>
    <property type="molecule type" value="Genomic_DNA"/>
</dbReference>
<dbReference type="Pfam" id="PF01915">
    <property type="entry name" value="Glyco_hydro_3_C"/>
    <property type="match status" value="1"/>
</dbReference>
<dbReference type="EC" id="3.2.1.21" evidence="4"/>
<sequence>MNKPIYKNAKYNIEDRVNDLLSRMTLEEKVMQLCSELPSNFIFNGEIDYTKLKSFGKNGYGRITQYSLVGLVSPQKIVKTSNSIQKFFIEETRLGIPIILQSESLVGYPGKEGTIFPSMLNLAATWEPSLVKKMAEIIGEECHAVGINTVMSPVVDISRDLRWGRCYETFGEDVYLTTQMGINYVKGIQSKNVSCIAKHFLGYAETQGGLNTAVTRLNKKELYEVFATPFEAMDKIANLDGMMASYSEIDGLPVGCNKEIIHDLLRKTMGFKGLLTSDGAAIWKIYDYFKIAQTYAEAGLLAKKAGLDTEIPVSGTYRHLTDFVKNNKLNEHIIDESVKRVLTIKFKLGLFEKPYIEEKNIFNQLTNNTKKKFSEQIAENSIVLLSNKEHILPITSNCTIGLIGPHANSKRYPISGYSYPAYIEMVQALKNKSNKDISFNGVIDEENKMQDSQSFNSMYNIFQNTDWNYLNNTNTIMQNIQATTLKEELETFYKLNYSMGCDITNTNFDDIENAYKIAQESDIIILTVGGNCGWVNVTIGEGKDRCTLDLPGLQQKLLSKLQMANKHIILIMYGTIYNISSTKNIKAILYAGLPGPYSGKAIANIIKGNANPSGKLPFTIPRSVGQIPIYYNHKVGSGYHSIGDKAMSTIFSGGYIDGIYSPLYPFGFGLSYTSFLISDINIKNKIIKLGDDIKLSCKIKNTGSFAGSEVVQIYYYFKEAHVIRPNKQLIAFQKITLKSNECKTILFTINTKQLGYYNEEMQFVIEPGMANLMIGTSSEDIIYQTNIQLIGNPLNIIGNRTYSSQNKII</sequence>
<evidence type="ECO:0000259" key="3">
    <source>
        <dbReference type="SMART" id="SM01217"/>
    </source>
</evidence>
<dbReference type="InterPro" id="IPR002772">
    <property type="entry name" value="Glyco_hydro_3_C"/>
</dbReference>
<evidence type="ECO:0000256" key="1">
    <source>
        <dbReference type="ARBA" id="ARBA00005336"/>
    </source>
</evidence>
<dbReference type="Gene3D" id="2.60.40.10">
    <property type="entry name" value="Immunoglobulins"/>
    <property type="match status" value="1"/>
</dbReference>
<dbReference type="RefSeq" id="WP_027889316.1">
    <property type="nucleotide sequence ID" value="NZ_LT906446.1"/>
</dbReference>
<dbReference type="InterPro" id="IPR001764">
    <property type="entry name" value="Glyco_hydro_3_N"/>
</dbReference>
<dbReference type="GeneID" id="78506527"/>
<dbReference type="Gene3D" id="3.20.20.300">
    <property type="entry name" value="Glycoside hydrolase, family 3, N-terminal domain"/>
    <property type="match status" value="1"/>
</dbReference>
<dbReference type="InterPro" id="IPR036962">
    <property type="entry name" value="Glyco_hydro_3_N_sf"/>
</dbReference>
<keyword evidence="2 4" id="KW-0378">Hydrolase</keyword>
<feature type="domain" description="Fibronectin type III-like" evidence="3">
    <location>
        <begin position="709"/>
        <end position="778"/>
    </location>
</feature>
<dbReference type="AlphaFoldDB" id="A0A239TGH2"/>
<dbReference type="GO" id="GO:0008422">
    <property type="term" value="F:beta-glucosidase activity"/>
    <property type="evidence" value="ECO:0007669"/>
    <property type="project" value="UniProtKB-EC"/>
</dbReference>
<dbReference type="InterPro" id="IPR050288">
    <property type="entry name" value="Cellulose_deg_GH3"/>
</dbReference>
<evidence type="ECO:0000313" key="4">
    <source>
        <dbReference type="EMBL" id="SNU95883.1"/>
    </source>
</evidence>
<evidence type="ECO:0000313" key="5">
    <source>
        <dbReference type="Proteomes" id="UP000215383"/>
    </source>
</evidence>
<dbReference type="InterPro" id="IPR036881">
    <property type="entry name" value="Glyco_hydro_3_C_sf"/>
</dbReference>
<comment type="similarity">
    <text evidence="1">Belongs to the glycosyl hydrolase 3 family.</text>
</comment>
<evidence type="ECO:0000256" key="2">
    <source>
        <dbReference type="ARBA" id="ARBA00022801"/>
    </source>
</evidence>
<dbReference type="GO" id="GO:0005975">
    <property type="term" value="P:carbohydrate metabolic process"/>
    <property type="evidence" value="ECO:0007669"/>
    <property type="project" value="InterPro"/>
</dbReference>
<keyword evidence="5" id="KW-1185">Reference proteome</keyword>